<name>A0A382PTF9_9ZZZZ</name>
<organism evidence="1">
    <name type="scientific">marine metagenome</name>
    <dbReference type="NCBI Taxonomy" id="408172"/>
    <lineage>
        <taxon>unclassified sequences</taxon>
        <taxon>metagenomes</taxon>
        <taxon>ecological metagenomes</taxon>
    </lineage>
</organism>
<dbReference type="EMBL" id="UINC01109376">
    <property type="protein sequence ID" value="SVC76157.1"/>
    <property type="molecule type" value="Genomic_DNA"/>
</dbReference>
<accession>A0A382PTF9</accession>
<evidence type="ECO:0000313" key="1">
    <source>
        <dbReference type="EMBL" id="SVC76157.1"/>
    </source>
</evidence>
<reference evidence="1" key="1">
    <citation type="submission" date="2018-05" db="EMBL/GenBank/DDBJ databases">
        <authorList>
            <person name="Lanie J.A."/>
            <person name="Ng W.-L."/>
            <person name="Kazmierczak K.M."/>
            <person name="Andrzejewski T.M."/>
            <person name="Davidsen T.M."/>
            <person name="Wayne K.J."/>
            <person name="Tettelin H."/>
            <person name="Glass J.I."/>
            <person name="Rusch D."/>
            <person name="Podicherti R."/>
            <person name="Tsui H.-C.T."/>
            <person name="Winkler M.E."/>
        </authorList>
    </citation>
    <scope>NUCLEOTIDE SEQUENCE</scope>
</reference>
<feature type="non-terminal residue" evidence="1">
    <location>
        <position position="46"/>
    </location>
</feature>
<feature type="non-terminal residue" evidence="1">
    <location>
        <position position="1"/>
    </location>
</feature>
<dbReference type="AlphaFoldDB" id="A0A382PTF9"/>
<sequence>MRVSIWSVWRICWGIRVWRRLVGIMCGRCVRRCLMRSGWTLFSGQG</sequence>
<gene>
    <name evidence="1" type="ORF">METZ01_LOCUS329011</name>
</gene>
<protein>
    <submittedName>
        <fullName evidence="1">Uncharacterized protein</fullName>
    </submittedName>
</protein>
<proteinExistence type="predicted"/>